<dbReference type="Pfam" id="PF00144">
    <property type="entry name" value="Beta-lactamase"/>
    <property type="match status" value="1"/>
</dbReference>
<dbReference type="GO" id="GO:0016787">
    <property type="term" value="F:hydrolase activity"/>
    <property type="evidence" value="ECO:0007669"/>
    <property type="project" value="UniProtKB-KW"/>
</dbReference>
<protein>
    <submittedName>
        <fullName evidence="2">Serine hydrolase</fullName>
    </submittedName>
</protein>
<evidence type="ECO:0000313" key="2">
    <source>
        <dbReference type="EMBL" id="MDX3136426.1"/>
    </source>
</evidence>
<reference evidence="2" key="1">
    <citation type="journal article" date="2023" name="Microb. Genom.">
        <title>Mesoterricola silvestris gen. nov., sp. nov., Mesoterricola sediminis sp. nov., Geothrix oryzae sp. nov., Geothrix edaphica sp. nov., Geothrix rubra sp. nov., and Geothrix limicola sp. nov., six novel members of Acidobacteriota isolated from soils.</title>
        <authorList>
            <person name="Weisberg A.J."/>
            <person name="Pearce E."/>
            <person name="Kramer C.G."/>
            <person name="Chang J.H."/>
            <person name="Clarke C.R."/>
        </authorList>
    </citation>
    <scope>NUCLEOTIDE SEQUENCE</scope>
    <source>
        <strain evidence="2">ND06-05F</strain>
    </source>
</reference>
<proteinExistence type="predicted"/>
<accession>A0AAJ2URV4</accession>
<evidence type="ECO:0000313" key="3">
    <source>
        <dbReference type="Proteomes" id="UP001273589"/>
    </source>
</evidence>
<evidence type="ECO:0000259" key="1">
    <source>
        <dbReference type="Pfam" id="PF00144"/>
    </source>
</evidence>
<dbReference type="SUPFAM" id="SSF56601">
    <property type="entry name" value="beta-lactamase/transpeptidase-like"/>
    <property type="match status" value="1"/>
</dbReference>
<dbReference type="Gene3D" id="3.40.710.10">
    <property type="entry name" value="DD-peptidase/beta-lactamase superfamily"/>
    <property type="match status" value="1"/>
</dbReference>
<sequence length="392" mass="41507">MTQQTGGATVHGTVAEGFEAVREEFAVFVAGERGDYEGQLTAYVHGRRVVDLWAGPEEEAETGGDTLHGLFSSTKGAAHLVVALLVQDGVLDLDREIARYWPEFAAEGKGALTLRELLAHRAGLVGTDAGFTLEELADDRVIAERLAAQRPFWRPGSAFGYHALVIGALTGEVVRRVTGRTLQEVYEERIRAPYGLDLFLGLPAGHEPRFRTVLPMTPTPAQQAELDAVPRGPHTLASIAFNSQVPEPGELTDFPNARVVRANGQSSAGGVGSARGLAKMYAATVSSVDGRPPLLKPDTIGEIGQIHSVGHDLVARTFKAFGLGFQSTAENLYPFLGAGTFGHSGAGGSQAFADPRSGLAYGYTRRRMAFPGGAAPENTGLVRAVHTAALAL</sequence>
<name>A0AAJ2URV4_9ACTN</name>
<organism evidence="2 3">
    <name type="scientific">Streptomyces europaeiscabiei</name>
    <dbReference type="NCBI Taxonomy" id="146819"/>
    <lineage>
        <taxon>Bacteria</taxon>
        <taxon>Bacillati</taxon>
        <taxon>Actinomycetota</taxon>
        <taxon>Actinomycetes</taxon>
        <taxon>Kitasatosporales</taxon>
        <taxon>Streptomycetaceae</taxon>
        <taxon>Streptomyces</taxon>
    </lineage>
</organism>
<dbReference type="AlphaFoldDB" id="A0AAJ2URV4"/>
<dbReference type="PANTHER" id="PTHR43319">
    <property type="entry name" value="BETA-LACTAMASE-RELATED"/>
    <property type="match status" value="1"/>
</dbReference>
<dbReference type="RefSeq" id="WP_319699400.1">
    <property type="nucleotide sequence ID" value="NZ_JARAWN010000568.1"/>
</dbReference>
<dbReference type="Proteomes" id="UP001273589">
    <property type="component" value="Unassembled WGS sequence"/>
</dbReference>
<gene>
    <name evidence="2" type="ORF">PV367_43030</name>
</gene>
<keyword evidence="2" id="KW-0378">Hydrolase</keyword>
<dbReference type="InterPro" id="IPR052907">
    <property type="entry name" value="Beta-lactamase/esterase"/>
</dbReference>
<dbReference type="PANTHER" id="PTHR43319:SF3">
    <property type="entry name" value="BETA-LACTAMASE-RELATED DOMAIN-CONTAINING PROTEIN"/>
    <property type="match status" value="1"/>
</dbReference>
<dbReference type="EMBL" id="JARAWN010000568">
    <property type="protein sequence ID" value="MDX3136426.1"/>
    <property type="molecule type" value="Genomic_DNA"/>
</dbReference>
<comment type="caution">
    <text evidence="2">The sequence shown here is derived from an EMBL/GenBank/DDBJ whole genome shotgun (WGS) entry which is preliminary data.</text>
</comment>
<feature type="domain" description="Beta-lactamase-related" evidence="1">
    <location>
        <begin position="40"/>
        <end position="364"/>
    </location>
</feature>
<dbReference type="InterPro" id="IPR001466">
    <property type="entry name" value="Beta-lactam-related"/>
</dbReference>
<dbReference type="InterPro" id="IPR012338">
    <property type="entry name" value="Beta-lactam/transpept-like"/>
</dbReference>